<dbReference type="SMART" id="SM00387">
    <property type="entry name" value="HATPase_c"/>
    <property type="match status" value="1"/>
</dbReference>
<comment type="catalytic activity">
    <reaction evidence="1">
        <text>ATP + protein L-histidine = ADP + protein N-phospho-L-histidine.</text>
        <dbReference type="EC" id="2.7.13.3"/>
    </reaction>
</comment>
<evidence type="ECO:0000256" key="7">
    <source>
        <dbReference type="ARBA" id="ARBA00023012"/>
    </source>
</evidence>
<dbReference type="Pfam" id="PF02518">
    <property type="entry name" value="HATPase_c"/>
    <property type="match status" value="1"/>
</dbReference>
<dbReference type="InterPro" id="IPR004358">
    <property type="entry name" value="Sig_transdc_His_kin-like_C"/>
</dbReference>
<keyword evidence="4" id="KW-0597">Phosphoprotein</keyword>
<sequence length="413" mass="44330">MLAAHLPVLLLWAALTEPGEMWHVLLPLAALTVAARLPGGSRALRSLAGTLGLLTCSALVVHLGHGATEAHFHFFVVVAVIALYQDWALYALTLAFVLVHHAFVVSPDDGGDSVTRLLVHGGFVLAESAVLVLFWRANELSRAAEQRARLSEQQARGAAERARQELSVGQDSVQARIDAADRIRADLIGTVSHEFRTPLTSIRAAALTLRKRGDRLDEPRREQMWDAIIDGQARLERLLENMLLAATATAADPDASTAVDAVAAEVAMVVAAQRGSAPVSVVVEPGLQARIDRRALHQVLENLLDNAYQHGAPGSTPLVAGGADDRGVWLTVSNEGRVVDLTHKGRLFEPFTQESSGATRDREGIGVGLYVVRRLVEVYGGSVDVQSDIGWVTVEVRLECGQESSPRTPVPVG</sequence>
<keyword evidence="6" id="KW-0418">Kinase</keyword>
<name>A0A6J4MHR4_9ACTN</name>
<dbReference type="PROSITE" id="PS50109">
    <property type="entry name" value="HIS_KIN"/>
    <property type="match status" value="1"/>
</dbReference>
<dbReference type="PANTHER" id="PTHR42878">
    <property type="entry name" value="TWO-COMPONENT HISTIDINE KINASE"/>
    <property type="match status" value="1"/>
</dbReference>
<accession>A0A6J4MHR4</accession>
<dbReference type="SUPFAM" id="SSF47384">
    <property type="entry name" value="Homodimeric domain of signal transducing histidine kinase"/>
    <property type="match status" value="1"/>
</dbReference>
<evidence type="ECO:0000256" key="6">
    <source>
        <dbReference type="ARBA" id="ARBA00022777"/>
    </source>
</evidence>
<dbReference type="Gene3D" id="3.30.565.10">
    <property type="entry name" value="Histidine kinase-like ATPase, C-terminal domain"/>
    <property type="match status" value="1"/>
</dbReference>
<reference evidence="10" key="1">
    <citation type="submission" date="2020-02" db="EMBL/GenBank/DDBJ databases">
        <authorList>
            <person name="Meier V. D."/>
        </authorList>
    </citation>
    <scope>NUCLEOTIDE SEQUENCE</scope>
    <source>
        <strain evidence="10">AVDCRST_MAG16</strain>
    </source>
</reference>
<dbReference type="Pfam" id="PF00512">
    <property type="entry name" value="HisKA"/>
    <property type="match status" value="1"/>
</dbReference>
<dbReference type="InterPro" id="IPR036890">
    <property type="entry name" value="HATPase_C_sf"/>
</dbReference>
<evidence type="ECO:0000256" key="3">
    <source>
        <dbReference type="ARBA" id="ARBA00012438"/>
    </source>
</evidence>
<dbReference type="InterPro" id="IPR005467">
    <property type="entry name" value="His_kinase_dom"/>
</dbReference>
<dbReference type="GO" id="GO:0000156">
    <property type="term" value="F:phosphorelay response regulator activity"/>
    <property type="evidence" value="ECO:0007669"/>
    <property type="project" value="TreeGrafter"/>
</dbReference>
<keyword evidence="7" id="KW-0902">Two-component regulatory system</keyword>
<keyword evidence="5" id="KW-0808">Transferase</keyword>
<evidence type="ECO:0000256" key="8">
    <source>
        <dbReference type="ARBA" id="ARBA00039401"/>
    </source>
</evidence>
<evidence type="ECO:0000256" key="5">
    <source>
        <dbReference type="ARBA" id="ARBA00022679"/>
    </source>
</evidence>
<dbReference type="EMBL" id="CADCUE010000267">
    <property type="protein sequence ID" value="CAA9358050.1"/>
    <property type="molecule type" value="Genomic_DNA"/>
</dbReference>
<dbReference type="PANTHER" id="PTHR42878:SF15">
    <property type="entry name" value="BACTERIOPHYTOCHROME"/>
    <property type="match status" value="1"/>
</dbReference>
<dbReference type="CDD" id="cd00082">
    <property type="entry name" value="HisKA"/>
    <property type="match status" value="1"/>
</dbReference>
<dbReference type="GO" id="GO:0030295">
    <property type="term" value="F:protein kinase activator activity"/>
    <property type="evidence" value="ECO:0007669"/>
    <property type="project" value="TreeGrafter"/>
</dbReference>
<evidence type="ECO:0000313" key="10">
    <source>
        <dbReference type="EMBL" id="CAA9358050.1"/>
    </source>
</evidence>
<gene>
    <name evidence="10" type="ORF">AVDCRST_MAG16-2782</name>
</gene>
<dbReference type="GO" id="GO:0007234">
    <property type="term" value="P:osmosensory signaling via phosphorelay pathway"/>
    <property type="evidence" value="ECO:0007669"/>
    <property type="project" value="TreeGrafter"/>
</dbReference>
<dbReference type="AlphaFoldDB" id="A0A6J4MHR4"/>
<comment type="subcellular location">
    <subcellularLocation>
        <location evidence="2">Cell membrane</location>
    </subcellularLocation>
</comment>
<dbReference type="Gene3D" id="1.10.287.130">
    <property type="match status" value="1"/>
</dbReference>
<dbReference type="InterPro" id="IPR050351">
    <property type="entry name" value="BphY/WalK/GraS-like"/>
</dbReference>
<dbReference type="PRINTS" id="PR00344">
    <property type="entry name" value="BCTRLSENSOR"/>
</dbReference>
<proteinExistence type="predicted"/>
<dbReference type="InterPro" id="IPR003594">
    <property type="entry name" value="HATPase_dom"/>
</dbReference>
<protein>
    <recommendedName>
        <fullName evidence="8">Sensor-like histidine kinase SenX3</fullName>
        <ecNumber evidence="3">2.7.13.3</ecNumber>
    </recommendedName>
</protein>
<evidence type="ECO:0000256" key="1">
    <source>
        <dbReference type="ARBA" id="ARBA00000085"/>
    </source>
</evidence>
<feature type="domain" description="Histidine kinase" evidence="9">
    <location>
        <begin position="190"/>
        <end position="402"/>
    </location>
</feature>
<dbReference type="InterPro" id="IPR036097">
    <property type="entry name" value="HisK_dim/P_sf"/>
</dbReference>
<dbReference type="SUPFAM" id="SSF55874">
    <property type="entry name" value="ATPase domain of HSP90 chaperone/DNA topoisomerase II/histidine kinase"/>
    <property type="match status" value="1"/>
</dbReference>
<dbReference type="GO" id="GO:0005886">
    <property type="term" value="C:plasma membrane"/>
    <property type="evidence" value="ECO:0007669"/>
    <property type="project" value="UniProtKB-SubCell"/>
</dbReference>
<dbReference type="GO" id="GO:0000155">
    <property type="term" value="F:phosphorelay sensor kinase activity"/>
    <property type="evidence" value="ECO:0007669"/>
    <property type="project" value="InterPro"/>
</dbReference>
<evidence type="ECO:0000259" key="9">
    <source>
        <dbReference type="PROSITE" id="PS50109"/>
    </source>
</evidence>
<evidence type="ECO:0000256" key="2">
    <source>
        <dbReference type="ARBA" id="ARBA00004236"/>
    </source>
</evidence>
<dbReference type="InterPro" id="IPR003661">
    <property type="entry name" value="HisK_dim/P_dom"/>
</dbReference>
<dbReference type="EC" id="2.7.13.3" evidence="3"/>
<dbReference type="SMART" id="SM00388">
    <property type="entry name" value="HisKA"/>
    <property type="match status" value="1"/>
</dbReference>
<evidence type="ECO:0000256" key="4">
    <source>
        <dbReference type="ARBA" id="ARBA00022553"/>
    </source>
</evidence>
<organism evidence="10">
    <name type="scientific">uncultured Frankineae bacterium</name>
    <dbReference type="NCBI Taxonomy" id="437475"/>
    <lineage>
        <taxon>Bacteria</taxon>
        <taxon>Bacillati</taxon>
        <taxon>Actinomycetota</taxon>
        <taxon>Actinomycetes</taxon>
        <taxon>Frankiales</taxon>
        <taxon>environmental samples</taxon>
    </lineage>
</organism>